<sequence>MALDTPTIAMIDEADLYGENGDMNLFSWLASTEKKLSDASPDILKGTQNTLEQTFVKIISASAPYAPPGRAIRQLVARCLIKLYRRGETRTLFDTLQALMKIVGDFKAIDKDTVKVAAFSCIGDLMYEFGSQVCPPTLLDALLVYTGLQVMSFMAEISMVTLRTAKSSNSPLLRYHALVALRKSLNSAKRAVTDTSAKDIIKQMRNGLTDKCMPVQRASAEVLVAMYSADSLPSSSDVDAIITLCVKNLESVDQVTRRTLAQLVGHLLASTQIERTVVIQEPAAKGVKKDGQALGDDLLSPAGGTSMEVKKPMFTPAEMLAHLGTHFTKTLTSSSGLAARKARVGIFDFYFSLITKLGASFVESNYALILQHFMNDVVANPLLHKNAHANNLNAGSTLRYETLLIRSAVGILVRDVIGVRMLSEQSQIGAIQELSNSYLKRWPAMMPGQVAPSSAILVVALREVAGLLQQLGNAPPPVQDAVSEPLVTLLTHPSHSVRVNASWALRCFCYSTPLRLPRTILGVTDMLQRDLTSILSPAAPSDINLRALGHAYGLAALVSIVKERPLYVSYDISAKVLDMATQLLKRAGDHDLKVAGVEVEVAWTLMASLMSLGPNFVRRHLPQLLVLWRNALPKPTSKEGMAAGSGRSIAEWMFLLHVRESALGAILCFLQHNSGTLVTLDVARRIASVLGNALSFANTFVGQNVEDPSENAQMPTTGNRGLSLRGREALLRRRVFQCFSALGFSGITESTQVTLLQSTVSLFASPDGYAGSSMQEAIASSSGSFTSVWQSGDGYAYGVTHLDIEGTDTAATDIAESESRDRLNRDSVETSIDELLRRPILGACEHDPLSVCQSTLINTEHYIPEPASPSTAVVDAAITLFSQLLPLQDSSSSAKIIGSMMESTRSNKFEKNLGRKAAVSVNSAVALVLALRVAGSLGTSRSRESLGSGQVTGLLSTFLKEALVDGDPVLRKASSECIGRLANIAGTNFLTSQMKSLVDQVVNNRDPYGRAGCSLAFGAIYTFVGGMAAGPLLKTTVNVLMSLSNDPHPLVHFWSLRALAQVINAASLTYAPFVSGTLGMLLKIYCMDSHEREGGTLANANMSGDFPAYPVVCQIIDAVVTVLGPDIQESPRTRALILNLVQEFSAEGDDSIRVESIQCIQHFLMFAPEFVDIPRLVTQFRGYLASPRRPLKLASINALYQLVQKDALVMSRVGGDQLVEDLFGMLDDDSGVEGVKNVITSWLQQTVVHNPSAWIDLCQRIMSRTTASQQVADATSRQNMRDDEGESLNVGASSAAPGGSAGYQTSRWRTQLFALQCLHLICTTVAKSGRREQLDALIARNLGLPTAGLLVSRVPDLIKMAFTASTAYVTEIRLEGLVVLRDVIETFSKAADPAYEDSLLLEQHQAPITAALTPAFSSDSTPEILASAVHACAVFVGCGVVKDVGRMGRILKLLSTALDQSKESGMISLGDTGQLSPNASSMLRISTLSAWAQLEIASAQQPYLVQVVNPHRSALATLWVAALRDFASVRIDTEFLHDSSSVAVDSSYSSLGKEVLLPYYTVSWPIIIQAVATAMQSGDPNIVAAMDGQTLSATDTITNTAGPRIEPTAFFYVVFGLVYEALATSSTEAAATTTSSRDQLVIACLQALKYLVTPEYCGKAVMEPTAFEELLNLCYRMAMTESANVQIALTDMLLSWASSQDKGSDSLDLLSLTAPRTHCLRICSHIIQHSTSNSKGSIIQGEPAERARMLMAAFTAFATIAASIKSSQREDVRSVGILLYSELLKDESSEVDLVGPTLPSLKILLDLPVHGKPEAKEKFGKTVNALAGRSGTISTKQVKNNLLTVVLILSVLPPTVQIGKTVVERCCFILSHKTMDDDDQVALTAVNCTRTLVAAATSQTGHPLLRHCCGLLLPGLIEYIAKIAPLICSGSVSDAYIVGVGEVWKAFSAIYASIPEEHRDRVLGVFLPTILLTLSNDDEATTIGGAASPSLSMHASSIAQILSFAALSPIAFKQAAAKLDPGARELLEQAVRKAVGKTATQGTGQGTGQGGKPQISLRAF</sequence>
<accession>A0ACB7INH3</accession>
<keyword evidence="2" id="KW-1185">Reference proteome</keyword>
<dbReference type="EMBL" id="WQMT02000008">
    <property type="protein sequence ID" value="KAG9219737.1"/>
    <property type="molecule type" value="Genomic_DNA"/>
</dbReference>
<organism evidence="1 2">
    <name type="scientific">Pleurotus cornucopiae</name>
    <name type="common">Cornucopia mushroom</name>
    <dbReference type="NCBI Taxonomy" id="5321"/>
    <lineage>
        <taxon>Eukaryota</taxon>
        <taxon>Fungi</taxon>
        <taxon>Dikarya</taxon>
        <taxon>Basidiomycota</taxon>
        <taxon>Agaricomycotina</taxon>
        <taxon>Agaricomycetes</taxon>
        <taxon>Agaricomycetidae</taxon>
        <taxon>Agaricales</taxon>
        <taxon>Pleurotineae</taxon>
        <taxon>Pleurotaceae</taxon>
        <taxon>Pleurotus</taxon>
    </lineage>
</organism>
<protein>
    <submittedName>
        <fullName evidence="1">Uncharacterized protein</fullName>
    </submittedName>
</protein>
<evidence type="ECO:0000313" key="1">
    <source>
        <dbReference type="EMBL" id="KAG9219737.1"/>
    </source>
</evidence>
<evidence type="ECO:0000313" key="2">
    <source>
        <dbReference type="Proteomes" id="UP000824881"/>
    </source>
</evidence>
<name>A0ACB7INH3_PLECO</name>
<comment type="caution">
    <text evidence="1">The sequence shown here is derived from an EMBL/GenBank/DDBJ whole genome shotgun (WGS) entry which is preliminary data.</text>
</comment>
<proteinExistence type="predicted"/>
<dbReference type="Proteomes" id="UP000824881">
    <property type="component" value="Unassembled WGS sequence"/>
</dbReference>
<reference evidence="1 2" key="1">
    <citation type="journal article" date="2021" name="Appl. Environ. Microbiol.">
        <title>Genetic linkage and physical mapping for an oyster mushroom Pleurotus cornucopiae and QTL analysis for the trait cap color.</title>
        <authorList>
            <person name="Zhang Y."/>
            <person name="Gao W."/>
            <person name="Sonnenberg A."/>
            <person name="Chen Q."/>
            <person name="Zhang J."/>
            <person name="Huang C."/>
        </authorList>
    </citation>
    <scope>NUCLEOTIDE SEQUENCE [LARGE SCALE GENOMIC DNA]</scope>
    <source>
        <strain evidence="1">CCMSSC00406</strain>
    </source>
</reference>
<gene>
    <name evidence="1" type="ORF">CCMSSC00406_0010326</name>
</gene>